<feature type="chain" id="PRO_5028446839" evidence="4">
    <location>
        <begin position="21"/>
        <end position="460"/>
    </location>
</feature>
<feature type="signal peptide" evidence="4">
    <location>
        <begin position="1"/>
        <end position="20"/>
    </location>
</feature>
<evidence type="ECO:0000256" key="2">
    <source>
        <dbReference type="ARBA" id="ARBA00022734"/>
    </source>
</evidence>
<dbReference type="CDD" id="cd22833">
    <property type="entry name" value="Gal_Rha_Lectin_CSL1-2_RBL_SML_rpt1"/>
    <property type="match status" value="2"/>
</dbReference>
<keyword evidence="4" id="KW-0732">Signal</keyword>
<dbReference type="PROSITE" id="PS50228">
    <property type="entry name" value="SUEL_LECTIN"/>
    <property type="match status" value="4"/>
</dbReference>
<feature type="domain" description="SUEL-type lectin" evidence="5">
    <location>
        <begin position="34"/>
        <end position="112"/>
    </location>
</feature>
<feature type="domain" description="SUEL-type lectin" evidence="5">
    <location>
        <begin position="119"/>
        <end position="208"/>
    </location>
</feature>
<dbReference type="InterPro" id="IPR000922">
    <property type="entry name" value="Lectin_gal-bd_dom"/>
</dbReference>
<dbReference type="Pfam" id="PF02140">
    <property type="entry name" value="SUEL_Lectin"/>
    <property type="match status" value="4"/>
</dbReference>
<dbReference type="GeneID" id="114438271"/>
<protein>
    <submittedName>
        <fullName evidence="7">Rhamnose-binding lectin-like</fullName>
    </submittedName>
</protein>
<reference evidence="7" key="1">
    <citation type="submission" date="2025-08" db="UniProtKB">
        <authorList>
            <consortium name="RefSeq"/>
        </authorList>
    </citation>
    <scope>IDENTIFICATION</scope>
</reference>
<evidence type="ECO:0000259" key="5">
    <source>
        <dbReference type="PROSITE" id="PS50228"/>
    </source>
</evidence>
<evidence type="ECO:0000313" key="6">
    <source>
        <dbReference type="Proteomes" id="UP000515145"/>
    </source>
</evidence>
<keyword evidence="6" id="KW-1185">Reference proteome</keyword>
<dbReference type="AlphaFoldDB" id="A0A6P7IAQ0"/>
<evidence type="ECO:0000256" key="4">
    <source>
        <dbReference type="SAM" id="SignalP"/>
    </source>
</evidence>
<feature type="domain" description="SUEL-type lectin" evidence="5">
    <location>
        <begin position="360"/>
        <end position="449"/>
    </location>
</feature>
<dbReference type="Proteomes" id="UP000515145">
    <property type="component" value="Chromosome 7"/>
</dbReference>
<dbReference type="CDD" id="cd22835">
    <property type="entry name" value="Gal_Rha_Lectin_SML_rpt2"/>
    <property type="match status" value="2"/>
</dbReference>
<dbReference type="PANTHER" id="PTHR46780">
    <property type="entry name" value="PROTEIN EVA-1"/>
    <property type="match status" value="1"/>
</dbReference>
<dbReference type="RefSeq" id="XP_028265295.1">
    <property type="nucleotide sequence ID" value="XM_028409494.1"/>
</dbReference>
<keyword evidence="1" id="KW-0348">Hemagglutinin</keyword>
<keyword evidence="2" id="KW-0430">Lectin</keyword>
<dbReference type="FunFam" id="2.60.120.740:FF:000001">
    <property type="entry name" value="Adhesion G protein-coupled receptor L2"/>
    <property type="match status" value="1"/>
</dbReference>
<dbReference type="FunFam" id="2.60.120.740:FF:000003">
    <property type="entry name" value="Protein eva-1 homolog C"/>
    <property type="match status" value="1"/>
</dbReference>
<sequence>MLCIIVVTLLLEATPLLVNAEMVTTCESNVIHRLSCDTGVISVQAAVFGRADSATCSEGTSPQTDCSVVGTIEVIKKRCDGKKVCELNTNIFSLPDSCSSPLKYLQTKYNCIPAIHQVTCEHSLSHLQCDEGQVIFVYAADYGRRDRTTCSYTRPESQIQNTDCSSPTNKVAESCNGKNSCVIKAKNSEFGDPCYGTYKYLEVAYACQYPEVTQEDTVECICPVFTGSSKAMLCFRLSTALLLAAAALLTSSVVHTERVISCDDSHNVQRLSCETGVISVEGALYGRKDRETCSEGRPKEQLVNTECSQPGTLDLLKRRCNGKRLCEYNTNVVRTADPCPGIFKYLETNYTCLPAIHLVVCEHSLADLYCDDGQVIFIYGADYGRSDRTTCSYKRPASQIENLYCSDPTRRVSDSCNGRNRCTVRASNAVFGDPCVGTYKYLEVAYVCEYPGLVPEVSTF</sequence>
<evidence type="ECO:0000256" key="1">
    <source>
        <dbReference type="ARBA" id="ARBA00022546"/>
    </source>
</evidence>
<gene>
    <name evidence="7" type="primary">LOC114438271</name>
</gene>
<organism evidence="6 7">
    <name type="scientific">Parambassis ranga</name>
    <name type="common">Indian glassy fish</name>
    <dbReference type="NCBI Taxonomy" id="210632"/>
    <lineage>
        <taxon>Eukaryota</taxon>
        <taxon>Metazoa</taxon>
        <taxon>Chordata</taxon>
        <taxon>Craniata</taxon>
        <taxon>Vertebrata</taxon>
        <taxon>Euteleostomi</taxon>
        <taxon>Actinopterygii</taxon>
        <taxon>Neopterygii</taxon>
        <taxon>Teleostei</taxon>
        <taxon>Neoteleostei</taxon>
        <taxon>Acanthomorphata</taxon>
        <taxon>Ovalentaria</taxon>
        <taxon>Ambassidae</taxon>
        <taxon>Parambassis</taxon>
    </lineage>
</organism>
<dbReference type="GO" id="GO:0030246">
    <property type="term" value="F:carbohydrate binding"/>
    <property type="evidence" value="ECO:0007669"/>
    <property type="project" value="UniProtKB-KW"/>
</dbReference>
<evidence type="ECO:0000313" key="7">
    <source>
        <dbReference type="RefSeq" id="XP_028265295.1"/>
    </source>
</evidence>
<dbReference type="InParanoid" id="A0A6P7IAQ0"/>
<feature type="domain" description="SUEL-type lectin" evidence="5">
    <location>
        <begin position="263"/>
        <end position="353"/>
    </location>
</feature>
<dbReference type="OrthoDB" id="1100386at2759"/>
<evidence type="ECO:0000256" key="3">
    <source>
        <dbReference type="ARBA" id="ARBA00022737"/>
    </source>
</evidence>
<dbReference type="Gene3D" id="2.60.120.740">
    <property type="match status" value="4"/>
</dbReference>
<proteinExistence type="predicted"/>
<dbReference type="InterPro" id="IPR043159">
    <property type="entry name" value="Lectin_gal-bd_sf"/>
</dbReference>
<accession>A0A6P7IAQ0</accession>
<name>A0A6P7IAQ0_9TELE</name>
<keyword evidence="3" id="KW-0677">Repeat</keyword>